<reference evidence="1 2" key="1">
    <citation type="submission" date="2020-08" db="EMBL/GenBank/DDBJ databases">
        <title>Genomic Encyclopedia of Type Strains, Phase IV (KMG-IV): sequencing the most valuable type-strain genomes for metagenomic binning, comparative biology and taxonomic classification.</title>
        <authorList>
            <person name="Goeker M."/>
        </authorList>
    </citation>
    <scope>NUCLEOTIDE SEQUENCE [LARGE SCALE GENOMIC DNA]</scope>
    <source>
        <strain evidence="1 2">DSM 105434</strain>
    </source>
</reference>
<protein>
    <submittedName>
        <fullName evidence="1">Uncharacterized protein</fullName>
    </submittedName>
</protein>
<dbReference type="Proteomes" id="UP000536909">
    <property type="component" value="Unassembled WGS sequence"/>
</dbReference>
<comment type="caution">
    <text evidence="1">The sequence shown here is derived from an EMBL/GenBank/DDBJ whole genome shotgun (WGS) entry which is preliminary data.</text>
</comment>
<accession>A0ABR6MUH0</accession>
<dbReference type="EMBL" id="JACHFV010000004">
    <property type="protein sequence ID" value="MBB5294582.1"/>
    <property type="molecule type" value="Genomic_DNA"/>
</dbReference>
<organism evidence="1 2">
    <name type="scientific">Deinococcus metallilatus</name>
    <dbReference type="NCBI Taxonomy" id="1211322"/>
    <lineage>
        <taxon>Bacteria</taxon>
        <taxon>Thermotogati</taxon>
        <taxon>Deinococcota</taxon>
        <taxon>Deinococci</taxon>
        <taxon>Deinococcales</taxon>
        <taxon>Deinococcaceae</taxon>
        <taxon>Deinococcus</taxon>
    </lineage>
</organism>
<sequence>MQQFSLVRFRLTPAGQELPPVIGAPETGRLNPGLLLGWPPGELLSYPGADV</sequence>
<name>A0ABR6MUH0_9DEIO</name>
<evidence type="ECO:0000313" key="2">
    <source>
        <dbReference type="Proteomes" id="UP000536909"/>
    </source>
</evidence>
<dbReference type="RefSeq" id="WP_164973372.1">
    <property type="nucleotide sequence ID" value="NZ_BSUI01000013.1"/>
</dbReference>
<keyword evidence="2" id="KW-1185">Reference proteome</keyword>
<gene>
    <name evidence="1" type="ORF">HNQ10_001396</name>
</gene>
<evidence type="ECO:0000313" key="1">
    <source>
        <dbReference type="EMBL" id="MBB5294582.1"/>
    </source>
</evidence>
<proteinExistence type="predicted"/>